<evidence type="ECO:0000256" key="15">
    <source>
        <dbReference type="HAMAP-Rule" id="MF_01382"/>
    </source>
</evidence>
<dbReference type="Gene3D" id="3.90.1440.10">
    <property type="entry name" value="SecA, preprotein cross-linking domain"/>
    <property type="match status" value="1"/>
</dbReference>
<dbReference type="SMART" id="SM00957">
    <property type="entry name" value="SecA_DEAD"/>
    <property type="match status" value="1"/>
</dbReference>
<dbReference type="InterPro" id="IPR004027">
    <property type="entry name" value="SEC_C_motif"/>
</dbReference>
<dbReference type="GO" id="GO:0008564">
    <property type="term" value="F:protein-exporting ATPase activity"/>
    <property type="evidence" value="ECO:0007669"/>
    <property type="project" value="UniProtKB-EC"/>
</dbReference>
<keyword evidence="11 15" id="KW-0653">Protein transport</keyword>
<keyword evidence="13 15" id="KW-0811">Translocation</keyword>
<dbReference type="InterPro" id="IPR011115">
    <property type="entry name" value="SecA_DEAD"/>
</dbReference>
<feature type="region of interest" description="Disordered" evidence="18">
    <location>
        <begin position="843"/>
        <end position="892"/>
    </location>
</feature>
<evidence type="ECO:0000256" key="11">
    <source>
        <dbReference type="ARBA" id="ARBA00022927"/>
    </source>
</evidence>
<organism evidence="22 23">
    <name type="scientific">Alkalispirochaeta americana</name>
    <dbReference type="NCBI Taxonomy" id="159291"/>
    <lineage>
        <taxon>Bacteria</taxon>
        <taxon>Pseudomonadati</taxon>
        <taxon>Spirochaetota</taxon>
        <taxon>Spirochaetia</taxon>
        <taxon>Spirochaetales</taxon>
        <taxon>Spirochaetaceae</taxon>
        <taxon>Alkalispirochaeta</taxon>
    </lineage>
</organism>
<evidence type="ECO:0000256" key="10">
    <source>
        <dbReference type="ARBA" id="ARBA00022840"/>
    </source>
</evidence>
<comment type="subunit">
    <text evidence="15">Monomer and homodimer. Part of the essential Sec protein translocation apparatus which comprises SecA, SecYEG and auxiliary proteins SecDF. Other proteins may also be involved.</text>
</comment>
<dbReference type="GO" id="GO:0005524">
    <property type="term" value="F:ATP binding"/>
    <property type="evidence" value="ECO:0007669"/>
    <property type="project" value="UniProtKB-UniRule"/>
</dbReference>
<dbReference type="PROSITE" id="PS51192">
    <property type="entry name" value="HELICASE_ATP_BIND_1"/>
    <property type="match status" value="1"/>
</dbReference>
<dbReference type="PROSITE" id="PS01312">
    <property type="entry name" value="SECA"/>
    <property type="match status" value="1"/>
</dbReference>
<feature type="domain" description="Helicase ATP-binding" evidence="19">
    <location>
        <begin position="89"/>
        <end position="247"/>
    </location>
</feature>
<evidence type="ECO:0000256" key="9">
    <source>
        <dbReference type="ARBA" id="ARBA00022833"/>
    </source>
</evidence>
<evidence type="ECO:0000313" key="22">
    <source>
        <dbReference type="EMBL" id="SIQ05973.1"/>
    </source>
</evidence>
<dbReference type="Gene3D" id="1.10.3060.10">
    <property type="entry name" value="Helical scaffold and wing domains of SecA"/>
    <property type="match status" value="1"/>
</dbReference>
<keyword evidence="8 15" id="KW-0547">Nucleotide-binding</keyword>
<keyword evidence="4 15" id="KW-0813">Transport</keyword>
<keyword evidence="17" id="KW-0175">Coiled coil</keyword>
<dbReference type="Gene3D" id="3.10.450.50">
    <property type="match status" value="1"/>
</dbReference>
<evidence type="ECO:0000256" key="4">
    <source>
        <dbReference type="ARBA" id="ARBA00022448"/>
    </source>
</evidence>
<evidence type="ECO:0000256" key="17">
    <source>
        <dbReference type="SAM" id="Coils"/>
    </source>
</evidence>
<dbReference type="STRING" id="159291.SAMN05920897_10365"/>
<dbReference type="InterPro" id="IPR027417">
    <property type="entry name" value="P-loop_NTPase"/>
</dbReference>
<dbReference type="AlphaFoldDB" id="A0A1N6PNX7"/>
<evidence type="ECO:0000256" key="6">
    <source>
        <dbReference type="ARBA" id="ARBA00022490"/>
    </source>
</evidence>
<dbReference type="GO" id="GO:0046872">
    <property type="term" value="F:metal ion binding"/>
    <property type="evidence" value="ECO:0007669"/>
    <property type="project" value="UniProtKB-KW"/>
</dbReference>
<dbReference type="InterPro" id="IPR011130">
    <property type="entry name" value="SecA_preprotein_X-link_dom"/>
</dbReference>
<feature type="binding site" evidence="15">
    <location>
        <begin position="105"/>
        <end position="109"/>
    </location>
    <ligand>
        <name>ATP</name>
        <dbReference type="ChEBI" id="CHEBI:30616"/>
    </ligand>
</feature>
<dbReference type="PROSITE" id="PS51194">
    <property type="entry name" value="HELICASE_CTER"/>
    <property type="match status" value="1"/>
</dbReference>
<keyword evidence="9" id="KW-0862">Zinc</keyword>
<dbReference type="InterPro" id="IPR036670">
    <property type="entry name" value="SecA_X-link_sf"/>
</dbReference>
<keyword evidence="23" id="KW-1185">Reference proteome</keyword>
<dbReference type="SUPFAM" id="SSF81886">
    <property type="entry name" value="Helical scaffold and wing domains of SecA"/>
    <property type="match status" value="1"/>
</dbReference>
<evidence type="ECO:0000256" key="12">
    <source>
        <dbReference type="ARBA" id="ARBA00022967"/>
    </source>
</evidence>
<feature type="binding site" evidence="15">
    <location>
        <position position="87"/>
    </location>
    <ligand>
        <name>ATP</name>
        <dbReference type="ChEBI" id="CHEBI:30616"/>
    </ligand>
</feature>
<dbReference type="SMART" id="SM00958">
    <property type="entry name" value="SecA_PP_bind"/>
    <property type="match status" value="1"/>
</dbReference>
<evidence type="ECO:0000256" key="14">
    <source>
        <dbReference type="ARBA" id="ARBA00023136"/>
    </source>
</evidence>
<dbReference type="GO" id="GO:0031522">
    <property type="term" value="C:cell envelope Sec protein transport complex"/>
    <property type="evidence" value="ECO:0007669"/>
    <property type="project" value="UniProtKB-ARBA"/>
</dbReference>
<proteinExistence type="inferred from homology"/>
<evidence type="ECO:0000259" key="21">
    <source>
        <dbReference type="PROSITE" id="PS51196"/>
    </source>
</evidence>
<dbReference type="GO" id="GO:0017038">
    <property type="term" value="P:protein import"/>
    <property type="evidence" value="ECO:0007669"/>
    <property type="project" value="InterPro"/>
</dbReference>
<dbReference type="FunFam" id="3.40.50.300:FF:000113">
    <property type="entry name" value="Preprotein translocase subunit SecA"/>
    <property type="match status" value="1"/>
</dbReference>
<feature type="coiled-coil region" evidence="17">
    <location>
        <begin position="745"/>
        <end position="793"/>
    </location>
</feature>
<evidence type="ECO:0000256" key="1">
    <source>
        <dbReference type="ARBA" id="ARBA00001947"/>
    </source>
</evidence>
<dbReference type="Gene3D" id="3.40.50.300">
    <property type="entry name" value="P-loop containing nucleotide triphosphate hydrolases"/>
    <property type="match status" value="2"/>
</dbReference>
<dbReference type="InterPro" id="IPR014001">
    <property type="entry name" value="Helicase_ATP-bd"/>
</dbReference>
<dbReference type="CDD" id="cd17928">
    <property type="entry name" value="DEXDc_SecA"/>
    <property type="match status" value="1"/>
</dbReference>
<comment type="catalytic activity">
    <reaction evidence="15">
        <text>ATP + H2O + cellular proteinSide 1 = ADP + phosphate + cellular proteinSide 2.</text>
        <dbReference type="EC" id="7.4.2.8"/>
    </reaction>
</comment>
<dbReference type="SUPFAM" id="SSF81767">
    <property type="entry name" value="Pre-protein crosslinking domain of SecA"/>
    <property type="match status" value="1"/>
</dbReference>
<dbReference type="Pfam" id="PF21090">
    <property type="entry name" value="P-loop_SecA"/>
    <property type="match status" value="1"/>
</dbReference>
<dbReference type="CDD" id="cd18803">
    <property type="entry name" value="SF2_C_secA"/>
    <property type="match status" value="1"/>
</dbReference>
<dbReference type="PRINTS" id="PR00906">
    <property type="entry name" value="SECA"/>
</dbReference>
<dbReference type="PANTHER" id="PTHR30612">
    <property type="entry name" value="SECA INNER MEMBRANE COMPONENT OF SEC PROTEIN SECRETION SYSTEM"/>
    <property type="match status" value="1"/>
</dbReference>
<keyword evidence="5 15" id="KW-1003">Cell membrane</keyword>
<evidence type="ECO:0000259" key="19">
    <source>
        <dbReference type="PROSITE" id="PS51192"/>
    </source>
</evidence>
<dbReference type="InterPro" id="IPR014018">
    <property type="entry name" value="SecA_motor_DEAD"/>
</dbReference>
<dbReference type="InterPro" id="IPR044722">
    <property type="entry name" value="SecA_SF2_C"/>
</dbReference>
<evidence type="ECO:0000256" key="8">
    <source>
        <dbReference type="ARBA" id="ARBA00022741"/>
    </source>
</evidence>
<gene>
    <name evidence="15" type="primary">secA</name>
    <name evidence="22" type="ORF">SAMN05920897_10365</name>
</gene>
<dbReference type="GO" id="GO:0006605">
    <property type="term" value="P:protein targeting"/>
    <property type="evidence" value="ECO:0007669"/>
    <property type="project" value="UniProtKB-UniRule"/>
</dbReference>
<evidence type="ECO:0000313" key="23">
    <source>
        <dbReference type="Proteomes" id="UP000186400"/>
    </source>
</evidence>
<evidence type="ECO:0000256" key="18">
    <source>
        <dbReference type="SAM" id="MobiDB-lite"/>
    </source>
</evidence>
<protein>
    <recommendedName>
        <fullName evidence="15 16">Protein translocase subunit SecA</fullName>
        <ecNumber evidence="15">7.4.2.8</ecNumber>
    </recommendedName>
</protein>
<dbReference type="EMBL" id="FTMS01000003">
    <property type="protein sequence ID" value="SIQ05973.1"/>
    <property type="molecule type" value="Genomic_DNA"/>
</dbReference>
<dbReference type="PANTHER" id="PTHR30612:SF0">
    <property type="entry name" value="CHLOROPLAST PROTEIN-TRANSPORTING ATPASE"/>
    <property type="match status" value="1"/>
</dbReference>
<sequence length="911" mass="103570">MLDTVIQILFGSKSEADLKKLLPILRNINAQESWAQKLSREEILSCTAQWRKEVQEGRSLDDILPQAFAVAREAARRVLGERPYDVQLLGAIVLHQGKIMEMKTGEGKTLSSVSAAYLNSLTGKGVHVITVNDYLAERDASWMGPVFEYLGVSVGYIVSDMDNDARHVAYRKDITYGTNNEFGFDYLRDNMRYDQSGKVQRGHTYCIIDEIDSILIDEARTPLIISGQTNDDTSKFREVNQVVLDLQEAAKDPETGDYPEEPQGDYKVEEKTRKISFTDQGLNHLEELLVRRKIISGSIFDQENFEYIHYATQALRAHRLFHKDQQYVVKDSKVEIVDEFTGRILHGRRYSEGLHQAIEAKERIRVAARNRTLATITFQNFFRMYNKISGMTGTAETEAKEFGNIYGLDVVVIPTNRPVARIDQDDVIYVSSRDKYNAICDELERLHKKGQPVLVGTISIEKSEELSQMLKKRGVRHEVLNAKNHAREALIVAEAGAKGSITIATNMAGRGTDIKLGGNPEFRARRSLPEEASPEEIQQAIARERAKWRQDYQEVQSLGGLFVLGTERHESRRIDNQLRGRSGRQGDPGESRFFLSMDDDLMRLFGGGRFNLKSIMERGLEPGEPLNHSMINKSIERAQNKVEERNFDIRKHLLEYDDVVNEQRKVVYSQRDAIMEDAALIQRIMNTAEDVLEEILEEHPVSGSLQEAQAQHLLGLLQEQLLFFAPREAPDYAGLDQEAFRKTILTEMRQELAQKEEVVGQERLNYIIRIEYIRTIDQRWQEHLENLEELREAVYLRGYAQKNPLLEYKLEGFRIFDEFLADIRTKIARLMFAIRATGMEERRPAGVAQGTAQHSSTSLLGSGPAGGGRGPAPQEGSLPRQSQVRRTVPKVGRNDLCPCGSGKKYKHCHGK</sequence>
<dbReference type="InterPro" id="IPR011116">
    <property type="entry name" value="SecA_Wing/Scaffold"/>
</dbReference>
<dbReference type="Pfam" id="PF01043">
    <property type="entry name" value="SecA_PP_bind"/>
    <property type="match status" value="1"/>
</dbReference>
<keyword evidence="7" id="KW-0479">Metal-binding</keyword>
<dbReference type="GO" id="GO:0005829">
    <property type="term" value="C:cytosol"/>
    <property type="evidence" value="ECO:0007669"/>
    <property type="project" value="TreeGrafter"/>
</dbReference>
<dbReference type="SUPFAM" id="SSF52540">
    <property type="entry name" value="P-loop containing nucleoside triphosphate hydrolases"/>
    <property type="match status" value="2"/>
</dbReference>
<dbReference type="InterPro" id="IPR020937">
    <property type="entry name" value="SecA_CS"/>
</dbReference>
<name>A0A1N6PNX7_9SPIO</name>
<dbReference type="HAMAP" id="MF_01382">
    <property type="entry name" value="SecA"/>
    <property type="match status" value="1"/>
</dbReference>
<dbReference type="NCBIfam" id="NF009538">
    <property type="entry name" value="PRK12904.1"/>
    <property type="match status" value="1"/>
</dbReference>
<evidence type="ECO:0000256" key="13">
    <source>
        <dbReference type="ARBA" id="ARBA00023010"/>
    </source>
</evidence>
<evidence type="ECO:0000256" key="3">
    <source>
        <dbReference type="ARBA" id="ARBA00007650"/>
    </source>
</evidence>
<comment type="subcellular location">
    <subcellularLocation>
        <location evidence="15">Cell membrane</location>
        <topology evidence="15">Peripheral membrane protein</topology>
        <orientation evidence="15">Cytoplasmic side</orientation>
    </subcellularLocation>
    <subcellularLocation>
        <location evidence="15">Cytoplasm</location>
    </subcellularLocation>
    <subcellularLocation>
        <location evidence="2">Membrane</location>
        <topology evidence="2">Peripheral membrane protein</topology>
    </subcellularLocation>
    <text evidence="15">Distribution is 50-50.</text>
</comment>
<comment type="similarity">
    <text evidence="3 15 16">Belongs to the SecA family.</text>
</comment>
<dbReference type="RefSeq" id="WP_076487846.1">
    <property type="nucleotide sequence ID" value="NZ_FTMS01000003.1"/>
</dbReference>
<evidence type="ECO:0000256" key="16">
    <source>
        <dbReference type="RuleBase" id="RU003874"/>
    </source>
</evidence>
<keyword evidence="6 15" id="KW-0963">Cytoplasm</keyword>
<feature type="binding site" evidence="15">
    <location>
        <position position="513"/>
    </location>
    <ligand>
        <name>ATP</name>
        <dbReference type="ChEBI" id="CHEBI:30616"/>
    </ligand>
</feature>
<dbReference type="GO" id="GO:0005886">
    <property type="term" value="C:plasma membrane"/>
    <property type="evidence" value="ECO:0007669"/>
    <property type="project" value="UniProtKB-SubCell"/>
</dbReference>
<dbReference type="GO" id="GO:0043952">
    <property type="term" value="P:protein transport by the Sec complex"/>
    <property type="evidence" value="ECO:0007669"/>
    <property type="project" value="TreeGrafter"/>
</dbReference>
<dbReference type="NCBIfam" id="TIGR00963">
    <property type="entry name" value="secA"/>
    <property type="match status" value="1"/>
</dbReference>
<dbReference type="OrthoDB" id="9805579at2"/>
<evidence type="ECO:0000259" key="20">
    <source>
        <dbReference type="PROSITE" id="PS51194"/>
    </source>
</evidence>
<dbReference type="InterPro" id="IPR000185">
    <property type="entry name" value="SecA"/>
</dbReference>
<dbReference type="PROSITE" id="PS51196">
    <property type="entry name" value="SECA_MOTOR_DEAD"/>
    <property type="match status" value="1"/>
</dbReference>
<dbReference type="Pfam" id="PF07517">
    <property type="entry name" value="SecA_DEAD"/>
    <property type="match status" value="1"/>
</dbReference>
<dbReference type="GO" id="GO:0065002">
    <property type="term" value="P:intracellular protein transmembrane transport"/>
    <property type="evidence" value="ECO:0007669"/>
    <property type="project" value="UniProtKB-UniRule"/>
</dbReference>
<keyword evidence="10 15" id="KW-0067">ATP-binding</keyword>
<dbReference type="InterPro" id="IPR036266">
    <property type="entry name" value="SecA_Wing/Scaffold_sf"/>
</dbReference>
<dbReference type="Pfam" id="PF07516">
    <property type="entry name" value="SecA_SW"/>
    <property type="match status" value="1"/>
</dbReference>
<reference evidence="22 23" key="1">
    <citation type="submission" date="2017-01" db="EMBL/GenBank/DDBJ databases">
        <authorList>
            <person name="Mah S.A."/>
            <person name="Swanson W.J."/>
            <person name="Moy G.W."/>
            <person name="Vacquier V.D."/>
        </authorList>
    </citation>
    <scope>NUCLEOTIDE SEQUENCE [LARGE SCALE GENOMIC DNA]</scope>
    <source>
        <strain evidence="22 23">ASpG1</strain>
    </source>
</reference>
<evidence type="ECO:0000256" key="2">
    <source>
        <dbReference type="ARBA" id="ARBA00004170"/>
    </source>
</evidence>
<feature type="domain" description="SecA family profile" evidence="21">
    <location>
        <begin position="3"/>
        <end position="627"/>
    </location>
</feature>
<evidence type="ECO:0000256" key="7">
    <source>
        <dbReference type="ARBA" id="ARBA00022723"/>
    </source>
</evidence>
<dbReference type="Pfam" id="PF02810">
    <property type="entry name" value="SEC-C"/>
    <property type="match status" value="1"/>
</dbReference>
<keyword evidence="12 15" id="KW-1278">Translocase</keyword>
<feature type="domain" description="Helicase C-terminal" evidence="20">
    <location>
        <begin position="438"/>
        <end position="643"/>
    </location>
</feature>
<comment type="function">
    <text evidence="15">Part of the Sec protein translocase complex. Interacts with the SecYEG preprotein conducting channel. Has a central role in coupling the hydrolysis of ATP to the transfer of proteins into and across the cell membrane, serving as an ATP-driven molecular motor driving the stepwise translocation of polypeptide chains across the membrane.</text>
</comment>
<dbReference type="EC" id="7.4.2.8" evidence="15"/>
<dbReference type="Proteomes" id="UP000186400">
    <property type="component" value="Unassembled WGS sequence"/>
</dbReference>
<comment type="cofactor">
    <cofactor evidence="1">
        <name>Zn(2+)</name>
        <dbReference type="ChEBI" id="CHEBI:29105"/>
    </cofactor>
</comment>
<dbReference type="InterPro" id="IPR001650">
    <property type="entry name" value="Helicase_C-like"/>
</dbReference>
<evidence type="ECO:0000256" key="5">
    <source>
        <dbReference type="ARBA" id="ARBA00022475"/>
    </source>
</evidence>
<keyword evidence="14 15" id="KW-0472">Membrane</keyword>
<accession>A0A1N6PNX7</accession>